<organism evidence="1 2">
    <name type="scientific">Parafrankia irregularis</name>
    <dbReference type="NCBI Taxonomy" id="795642"/>
    <lineage>
        <taxon>Bacteria</taxon>
        <taxon>Bacillati</taxon>
        <taxon>Actinomycetota</taxon>
        <taxon>Actinomycetes</taxon>
        <taxon>Frankiales</taxon>
        <taxon>Frankiaceae</taxon>
        <taxon>Parafrankia</taxon>
    </lineage>
</organism>
<protein>
    <submittedName>
        <fullName evidence="1">Uncharacterized protein</fullName>
    </submittedName>
</protein>
<accession>A0A0S4QZQ4</accession>
<keyword evidence="2" id="KW-1185">Reference proteome</keyword>
<name>A0A0S4QZQ4_9ACTN</name>
<evidence type="ECO:0000313" key="1">
    <source>
        <dbReference type="EMBL" id="CUU60999.1"/>
    </source>
</evidence>
<dbReference type="EMBL" id="FAOZ01000052">
    <property type="protein sequence ID" value="CUU60999.1"/>
    <property type="molecule type" value="Genomic_DNA"/>
</dbReference>
<sequence>MTSAALVHQEWVYTVRDVVHPKLQRVDDQAGTLWFITVSLDGSLEGESSLSSRSMAPFLCRSCGKGYGLPDDVHVTVPYSVVIDSISPGQIVEITH</sequence>
<reference evidence="2" key="1">
    <citation type="submission" date="2015-11" db="EMBL/GenBank/DDBJ databases">
        <authorList>
            <person name="Varghese N."/>
        </authorList>
    </citation>
    <scope>NUCLEOTIDE SEQUENCE [LARGE SCALE GENOMIC DNA]</scope>
    <source>
        <strain evidence="2">DSM 45899</strain>
    </source>
</reference>
<evidence type="ECO:0000313" key="2">
    <source>
        <dbReference type="Proteomes" id="UP000198802"/>
    </source>
</evidence>
<gene>
    <name evidence="1" type="ORF">Ga0074812_15224</name>
</gene>
<proteinExistence type="predicted"/>
<dbReference type="Proteomes" id="UP000198802">
    <property type="component" value="Unassembled WGS sequence"/>
</dbReference>
<dbReference type="AlphaFoldDB" id="A0A0S4QZQ4"/>